<feature type="region of interest" description="Disordered" evidence="1">
    <location>
        <begin position="1"/>
        <end position="241"/>
    </location>
</feature>
<organism evidence="2 3">
    <name type="scientific">Helicocarpus griseus UAMH5409</name>
    <dbReference type="NCBI Taxonomy" id="1447875"/>
    <lineage>
        <taxon>Eukaryota</taxon>
        <taxon>Fungi</taxon>
        <taxon>Dikarya</taxon>
        <taxon>Ascomycota</taxon>
        <taxon>Pezizomycotina</taxon>
        <taxon>Eurotiomycetes</taxon>
        <taxon>Eurotiomycetidae</taxon>
        <taxon>Onygenales</taxon>
        <taxon>Ajellomycetaceae</taxon>
        <taxon>Helicocarpus</taxon>
    </lineage>
</organism>
<feature type="compositionally biased region" description="Basic and acidic residues" evidence="1">
    <location>
        <begin position="192"/>
        <end position="206"/>
    </location>
</feature>
<feature type="compositionally biased region" description="Basic residues" evidence="1">
    <location>
        <begin position="1"/>
        <end position="13"/>
    </location>
</feature>
<reference evidence="2 3" key="1">
    <citation type="submission" date="2017-10" db="EMBL/GenBank/DDBJ databases">
        <title>Comparative genomics in systemic dimorphic fungi from Ajellomycetaceae.</title>
        <authorList>
            <person name="Munoz J.F."/>
            <person name="Mcewen J.G."/>
            <person name="Clay O.K."/>
            <person name="Cuomo C.A."/>
        </authorList>
    </citation>
    <scope>NUCLEOTIDE SEQUENCE [LARGE SCALE GENOMIC DNA]</scope>
    <source>
        <strain evidence="2 3">UAMH5409</strain>
    </source>
</reference>
<evidence type="ECO:0000313" key="2">
    <source>
        <dbReference type="EMBL" id="PGH12383.1"/>
    </source>
</evidence>
<evidence type="ECO:0000313" key="3">
    <source>
        <dbReference type="Proteomes" id="UP000223968"/>
    </source>
</evidence>
<feature type="compositionally biased region" description="Basic residues" evidence="1">
    <location>
        <begin position="126"/>
        <end position="136"/>
    </location>
</feature>
<proteinExistence type="predicted"/>
<accession>A0A2B7XUE5</accession>
<gene>
    <name evidence="2" type="ORF">AJ79_04331</name>
</gene>
<name>A0A2B7XUE5_9EURO</name>
<dbReference type="OrthoDB" id="5391950at2759"/>
<dbReference type="EMBL" id="PDNB01000059">
    <property type="protein sequence ID" value="PGH12383.1"/>
    <property type="molecule type" value="Genomic_DNA"/>
</dbReference>
<dbReference type="Proteomes" id="UP000223968">
    <property type="component" value="Unassembled WGS sequence"/>
</dbReference>
<feature type="compositionally biased region" description="Basic and acidic residues" evidence="1">
    <location>
        <begin position="88"/>
        <end position="103"/>
    </location>
</feature>
<keyword evidence="3" id="KW-1185">Reference proteome</keyword>
<sequence length="241" mass="26669">MTGKLTLHKSPKRKRDELDYHQPRTRVSTSPASSSQTTVSVRDRHLVDDQSPAIGENNSPQISVAGELDELDLHGDSGRGLQGASHGLENDKKADNGKSDEKPSAISPAGKGKWKKHRASPPGSPRRQKSRSRRKSPPLSSDVEENPLTWHDSEITGYAPTDPNDDGYGINGIGFKPTAAVAWDRSQRRKKQVAEWKSREAKEARERRKSRRDGIIPVDENAEDGPSPKSKRVKFDIGKED</sequence>
<evidence type="ECO:0000256" key="1">
    <source>
        <dbReference type="SAM" id="MobiDB-lite"/>
    </source>
</evidence>
<protein>
    <submittedName>
        <fullName evidence="2">Uncharacterized protein</fullName>
    </submittedName>
</protein>
<feature type="compositionally biased region" description="Polar residues" evidence="1">
    <location>
        <begin position="25"/>
        <end position="40"/>
    </location>
</feature>
<dbReference type="AlphaFoldDB" id="A0A2B7XUE5"/>
<comment type="caution">
    <text evidence="2">The sequence shown here is derived from an EMBL/GenBank/DDBJ whole genome shotgun (WGS) entry which is preliminary data.</text>
</comment>